<feature type="transmembrane region" description="Helical" evidence="1">
    <location>
        <begin position="183"/>
        <end position="203"/>
    </location>
</feature>
<dbReference type="AlphaFoldDB" id="A0A2G8RXJ1"/>
<organism evidence="3 4">
    <name type="scientific">Ganoderma sinense ZZ0214-1</name>
    <dbReference type="NCBI Taxonomy" id="1077348"/>
    <lineage>
        <taxon>Eukaryota</taxon>
        <taxon>Fungi</taxon>
        <taxon>Dikarya</taxon>
        <taxon>Basidiomycota</taxon>
        <taxon>Agaricomycotina</taxon>
        <taxon>Agaricomycetes</taxon>
        <taxon>Polyporales</taxon>
        <taxon>Polyporaceae</taxon>
        <taxon>Ganoderma</taxon>
    </lineage>
</organism>
<gene>
    <name evidence="3" type="ORF">GSI_11985</name>
</gene>
<feature type="transmembrane region" description="Helical" evidence="1">
    <location>
        <begin position="71"/>
        <end position="91"/>
    </location>
</feature>
<keyword evidence="1" id="KW-0472">Membrane</keyword>
<evidence type="ECO:0000313" key="3">
    <source>
        <dbReference type="EMBL" id="PIL26230.1"/>
    </source>
</evidence>
<keyword evidence="1" id="KW-1133">Transmembrane helix</keyword>
<feature type="domain" description="DUF7702" evidence="2">
    <location>
        <begin position="3"/>
        <end position="207"/>
    </location>
</feature>
<accession>A0A2G8RXJ1</accession>
<feature type="transmembrane region" description="Helical" evidence="1">
    <location>
        <begin position="12"/>
        <end position="29"/>
    </location>
</feature>
<evidence type="ECO:0000256" key="1">
    <source>
        <dbReference type="SAM" id="Phobius"/>
    </source>
</evidence>
<dbReference type="Proteomes" id="UP000230002">
    <property type="component" value="Unassembled WGS sequence"/>
</dbReference>
<proteinExistence type="predicted"/>
<dbReference type="InterPro" id="IPR056119">
    <property type="entry name" value="DUF7702"/>
</dbReference>
<evidence type="ECO:0000259" key="2">
    <source>
        <dbReference type="Pfam" id="PF24800"/>
    </source>
</evidence>
<dbReference type="PANTHER" id="PTHR42109:SF2">
    <property type="entry name" value="INTEGRAL MEMBRANE PROTEIN"/>
    <property type="match status" value="1"/>
</dbReference>
<feature type="transmembrane region" description="Helical" evidence="1">
    <location>
        <begin position="247"/>
        <end position="268"/>
    </location>
</feature>
<evidence type="ECO:0000313" key="4">
    <source>
        <dbReference type="Proteomes" id="UP000230002"/>
    </source>
</evidence>
<name>A0A2G8RXJ1_9APHY</name>
<feature type="transmembrane region" description="Helical" evidence="1">
    <location>
        <begin position="112"/>
        <end position="131"/>
    </location>
</feature>
<feature type="transmembrane region" description="Helical" evidence="1">
    <location>
        <begin position="151"/>
        <end position="171"/>
    </location>
</feature>
<dbReference type="PANTHER" id="PTHR42109">
    <property type="entry name" value="UNPLACED GENOMIC SCAFFOLD UM_SCAF_CONTIG_1.265, WHOLE GENOME SHOTGUN SEQUENCE"/>
    <property type="match status" value="1"/>
</dbReference>
<protein>
    <recommendedName>
        <fullName evidence="2">DUF7702 domain-containing protein</fullName>
    </recommendedName>
</protein>
<dbReference type="STRING" id="1077348.A0A2G8RXJ1"/>
<feature type="transmembrane region" description="Helical" evidence="1">
    <location>
        <begin position="41"/>
        <end position="59"/>
    </location>
</feature>
<dbReference type="EMBL" id="AYKW01000045">
    <property type="protein sequence ID" value="PIL26230.1"/>
    <property type="molecule type" value="Genomic_DNA"/>
</dbReference>
<comment type="caution">
    <text evidence="3">The sequence shown here is derived from an EMBL/GenBank/DDBJ whole genome shotgun (WGS) entry which is preliminary data.</text>
</comment>
<dbReference type="OrthoDB" id="2560628at2759"/>
<reference evidence="3 4" key="1">
    <citation type="journal article" date="2015" name="Sci. Rep.">
        <title>Chromosome-level genome map provides insights into diverse defense mechanisms in the medicinal fungus Ganoderma sinense.</title>
        <authorList>
            <person name="Zhu Y."/>
            <person name="Xu J."/>
            <person name="Sun C."/>
            <person name="Zhou S."/>
            <person name="Xu H."/>
            <person name="Nelson D.R."/>
            <person name="Qian J."/>
            <person name="Song J."/>
            <person name="Luo H."/>
            <person name="Xiang L."/>
            <person name="Li Y."/>
            <person name="Xu Z."/>
            <person name="Ji A."/>
            <person name="Wang L."/>
            <person name="Lu S."/>
            <person name="Hayward A."/>
            <person name="Sun W."/>
            <person name="Li X."/>
            <person name="Schwartz D.C."/>
            <person name="Wang Y."/>
            <person name="Chen S."/>
        </authorList>
    </citation>
    <scope>NUCLEOTIDE SEQUENCE [LARGE SCALE GENOMIC DNA]</scope>
    <source>
        <strain evidence="3 4">ZZ0214-1</strain>
    </source>
</reference>
<sequence length="315" mass="34042">MKLDQRGDIAVAEIALYIPILLLSIVLVLRHGAARRAGWTFFAMLSITRIVGGVTHVLSEQNPSNTILQTVFSIMESAGLSTLLIATLAFLSTVGQPTLEKHPAMCPRTFRILQLVGTAAIVLLIIGAVLVDGAQSSTTELGIAAILRHAGGILFAVLYALIVALTAFCWVHRAQVLPYRRKLLLAITASLPFLLIRVLFTLLGSFAPLPSSSDAAEGNMLPPISGSTSASDSPNPLQPFSATSGSWVVYLLMSVLAEYVVVLIYMFAGLRLPLKEDLVDFQKVGRHMHTVTVSQESLPQDRCDARPYNPAHYKV</sequence>
<keyword evidence="4" id="KW-1185">Reference proteome</keyword>
<keyword evidence="1" id="KW-0812">Transmembrane</keyword>
<dbReference type="Pfam" id="PF24800">
    <property type="entry name" value="DUF7702"/>
    <property type="match status" value="1"/>
</dbReference>